<dbReference type="Pfam" id="PF05843">
    <property type="entry name" value="Suf"/>
    <property type="match status" value="1"/>
</dbReference>
<dbReference type="SMART" id="SM00360">
    <property type="entry name" value="RRM"/>
    <property type="match status" value="2"/>
</dbReference>
<evidence type="ECO:0000256" key="7">
    <source>
        <dbReference type="PROSITE-ProRule" id="PRU00176"/>
    </source>
</evidence>
<sequence length="1033" mass="117697">MVNRENSSPLRRDEGGTVEDLDQLCARVQVDPWNLATYTKGIYISARLKHEKFLEFFRTQCVKHCIVEDRFWLSWIEDKRRDCSDEDMISMYECAVDNEPSVEIWIAYVRFEVKRNFAAVNTARVRSLFERGLRSLGLHALDGPLLWSEYRQFEQDLVDKCPPSERGSQIERVRALFFRQLALPLAGLADLLDEYRVWESELPKEHRKPISEGENIHKIGYDAWERRKCFELKVQSEFDEMLNPGNMNSLWNDYINYELQCGEMDRISIVYLRALDDLGYERDDLWIRFSNHAIKVNEKYALWVCERSCRHMPRSVNIWINYLQMIASISTSSVEELVDVFDKAVTAVTDTSGLISLHITAADCLRRHHPESIEAFRRILLRQEDLLSKMGDLSSDTKGTYRLLTYWGKHELRLLMTKKGSHENYLEVIKKLVQRFISDYHCWLFIIDGVKNLDTSGNCSSNFMEALIACLKDVVEPKITEVPTPKTAHELIMWLFESSLQFVSIADMSEVYIDYVQTCGEVEDIKRAHMTVANHTITAETRCNGTTLSLKNIILRRDSRRRRHSESFSETSSDSGCGSYRTIKGNCRMRQDAPSMTVSSPKLSVRDFEFVTRATWDGNESADPSIAPAVPPSINMPPPPPSPMMSKLGSQFTAISVNNTPDTSPDFKYMSRYNSGPGSLGNFSLLPQPMISSHYTDVYVPGTNKRPAEEVDDSASMDSERSTRIQILLSSDNDVLQTWLYRGGEGGTLWISKLPENVDESEITSVFSDFTGFKSIRFFPTRGTCCIEFDTHDNAKRAKKLAADRKFSHGSVECDISNPASALYEDKVLFVKRISDIVALNRVKITEVLKGFFRELGHEPVNIRFPSTGADSDGEDSHTKVPDYCYVDFKEDDSARSIIDKILTRSGTLNCTMGDVAFDVSPSTPMFRKRARLERDNEPFAMDSSDERLSRTIYVGNLHPSTTRDELFDFFKKICGSVESAIVCTDGTGASKGYGYVCFREENYATAALLLDAVNMNGKELTVHPALKQQNEV</sequence>
<dbReference type="InterPro" id="IPR003107">
    <property type="entry name" value="HAT"/>
</dbReference>
<dbReference type="EMBL" id="JAVEPI010000001">
    <property type="protein sequence ID" value="KAK1445191.1"/>
    <property type="molecule type" value="Genomic_DNA"/>
</dbReference>
<keyword evidence="3" id="KW-0677">Repeat</keyword>
<evidence type="ECO:0000256" key="6">
    <source>
        <dbReference type="ARBA" id="ARBA00038019"/>
    </source>
</evidence>
<accession>A0AAD8PH19</accession>
<evidence type="ECO:0000313" key="9">
    <source>
        <dbReference type="EMBL" id="KAK1445191.1"/>
    </source>
</evidence>
<dbReference type="GO" id="GO:0071004">
    <property type="term" value="C:U2-type prespliceosome"/>
    <property type="evidence" value="ECO:0007669"/>
    <property type="project" value="TreeGrafter"/>
</dbReference>
<dbReference type="SMART" id="SM00386">
    <property type="entry name" value="HAT"/>
    <property type="match status" value="5"/>
</dbReference>
<evidence type="ECO:0000256" key="1">
    <source>
        <dbReference type="ARBA" id="ARBA00004123"/>
    </source>
</evidence>
<dbReference type="SUPFAM" id="SSF48452">
    <property type="entry name" value="TPR-like"/>
    <property type="match status" value="1"/>
</dbReference>
<feature type="domain" description="RRM" evidence="8">
    <location>
        <begin position="951"/>
        <end position="1028"/>
    </location>
</feature>
<comment type="subcellular location">
    <subcellularLocation>
        <location evidence="1">Nucleus</location>
    </subcellularLocation>
</comment>
<evidence type="ECO:0000313" key="10">
    <source>
        <dbReference type="Proteomes" id="UP001230268"/>
    </source>
</evidence>
<reference evidence="9" key="1">
    <citation type="submission" date="2023-08" db="EMBL/GenBank/DDBJ databases">
        <title>Draft sequence of the Babesia gibsoni genome.</title>
        <authorList>
            <person name="Yamagishi J.Y."/>
            <person name="Xuan X.X."/>
        </authorList>
    </citation>
    <scope>NUCLEOTIDE SEQUENCE</scope>
    <source>
        <strain evidence="9">Azabu</strain>
    </source>
</reference>
<comment type="caution">
    <text evidence="9">The sequence shown here is derived from an EMBL/GenBank/DDBJ whole genome shotgun (WGS) entry which is preliminary data.</text>
</comment>
<keyword evidence="7" id="KW-0694">RNA-binding</keyword>
<dbReference type="SUPFAM" id="SSF54928">
    <property type="entry name" value="RNA-binding domain, RBD"/>
    <property type="match status" value="2"/>
</dbReference>
<evidence type="ECO:0000259" key="8">
    <source>
        <dbReference type="PROSITE" id="PS50102"/>
    </source>
</evidence>
<dbReference type="InterPro" id="IPR035979">
    <property type="entry name" value="RBD_domain_sf"/>
</dbReference>
<evidence type="ECO:0000256" key="5">
    <source>
        <dbReference type="ARBA" id="ARBA00023242"/>
    </source>
</evidence>
<dbReference type="AlphaFoldDB" id="A0AAD8PH19"/>
<dbReference type="PROSITE" id="PS50102">
    <property type="entry name" value="RRM"/>
    <property type="match status" value="2"/>
</dbReference>
<dbReference type="InterPro" id="IPR008847">
    <property type="entry name" value="Suf"/>
</dbReference>
<proteinExistence type="inferred from homology"/>
<dbReference type="Gene3D" id="1.25.40.10">
    <property type="entry name" value="Tetratricopeptide repeat domain"/>
    <property type="match status" value="2"/>
</dbReference>
<keyword evidence="5" id="KW-0539">Nucleus</keyword>
<comment type="similarity">
    <text evidence="6">Belongs to the PRP39 family.</text>
</comment>
<evidence type="ECO:0000256" key="2">
    <source>
        <dbReference type="ARBA" id="ARBA00022664"/>
    </source>
</evidence>
<name>A0AAD8PH19_BABGI</name>
<evidence type="ECO:0000256" key="4">
    <source>
        <dbReference type="ARBA" id="ARBA00023187"/>
    </source>
</evidence>
<feature type="domain" description="RRM" evidence="8">
    <location>
        <begin position="747"/>
        <end position="819"/>
    </location>
</feature>
<organism evidence="9 10">
    <name type="scientific">Babesia gibsoni</name>
    <dbReference type="NCBI Taxonomy" id="33632"/>
    <lineage>
        <taxon>Eukaryota</taxon>
        <taxon>Sar</taxon>
        <taxon>Alveolata</taxon>
        <taxon>Apicomplexa</taxon>
        <taxon>Aconoidasida</taxon>
        <taxon>Piroplasmida</taxon>
        <taxon>Babesiidae</taxon>
        <taxon>Babesia</taxon>
    </lineage>
</organism>
<keyword evidence="10" id="KW-1185">Reference proteome</keyword>
<dbReference type="Proteomes" id="UP001230268">
    <property type="component" value="Unassembled WGS sequence"/>
</dbReference>
<gene>
    <name evidence="9" type="ORF">BgAZ_110970</name>
</gene>
<dbReference type="GO" id="GO:0030627">
    <property type="term" value="F:pre-mRNA 5'-splice site binding"/>
    <property type="evidence" value="ECO:0007669"/>
    <property type="project" value="TreeGrafter"/>
</dbReference>
<dbReference type="CDD" id="cd00590">
    <property type="entry name" value="RRM_SF"/>
    <property type="match status" value="2"/>
</dbReference>
<dbReference type="PANTHER" id="PTHR17204">
    <property type="entry name" value="PRE-MRNA PROCESSING PROTEIN PRP39-RELATED"/>
    <property type="match status" value="1"/>
</dbReference>
<dbReference type="Pfam" id="PF00076">
    <property type="entry name" value="RRM_1"/>
    <property type="match status" value="2"/>
</dbReference>
<dbReference type="InterPro" id="IPR011990">
    <property type="entry name" value="TPR-like_helical_dom_sf"/>
</dbReference>
<dbReference type="GO" id="GO:0005685">
    <property type="term" value="C:U1 snRNP"/>
    <property type="evidence" value="ECO:0007669"/>
    <property type="project" value="TreeGrafter"/>
</dbReference>
<keyword evidence="2" id="KW-0507">mRNA processing</keyword>
<dbReference type="GO" id="GO:0000395">
    <property type="term" value="P:mRNA 5'-splice site recognition"/>
    <property type="evidence" value="ECO:0007669"/>
    <property type="project" value="TreeGrafter"/>
</dbReference>
<keyword evidence="4" id="KW-0508">mRNA splicing</keyword>
<dbReference type="Gene3D" id="3.30.70.330">
    <property type="match status" value="2"/>
</dbReference>
<protein>
    <submittedName>
        <fullName evidence="9">Pre-mRNA processing protein prp39-related domain containing protein</fullName>
    </submittedName>
</protein>
<dbReference type="InterPro" id="IPR012677">
    <property type="entry name" value="Nucleotide-bd_a/b_plait_sf"/>
</dbReference>
<dbReference type="PANTHER" id="PTHR17204:SF5">
    <property type="entry name" value="PRE-MRNA-PROCESSING FACTOR 39"/>
    <property type="match status" value="1"/>
</dbReference>
<dbReference type="GO" id="GO:0000243">
    <property type="term" value="C:commitment complex"/>
    <property type="evidence" value="ECO:0007669"/>
    <property type="project" value="TreeGrafter"/>
</dbReference>
<dbReference type="InterPro" id="IPR000504">
    <property type="entry name" value="RRM_dom"/>
</dbReference>
<evidence type="ECO:0000256" key="3">
    <source>
        <dbReference type="ARBA" id="ARBA00022737"/>
    </source>
</evidence>